<dbReference type="PANTHER" id="PTHR37850:SF1">
    <property type="entry name" value="SAF DOMAIN PROTEIN"/>
    <property type="match status" value="1"/>
</dbReference>
<feature type="domain" description="Aspartate/homoserine dehydrogenase NAD-binding" evidence="1">
    <location>
        <begin position="8"/>
        <end position="93"/>
    </location>
</feature>
<dbReference type="RefSeq" id="WP_168008579.1">
    <property type="nucleotide sequence ID" value="NZ_JAATHJ010000030.1"/>
</dbReference>
<dbReference type="Pfam" id="PF21135">
    <property type="entry name" value="DRL_cat"/>
    <property type="match status" value="1"/>
</dbReference>
<evidence type="ECO:0000313" key="4">
    <source>
        <dbReference type="EMBL" id="NJP38770.1"/>
    </source>
</evidence>
<accession>A0A969TVU7</accession>
<dbReference type="GO" id="GO:0016491">
    <property type="term" value="F:oxidoreductase activity"/>
    <property type="evidence" value="ECO:0007669"/>
    <property type="project" value="InterPro"/>
</dbReference>
<evidence type="ECO:0000313" key="5">
    <source>
        <dbReference type="Proteomes" id="UP000752012"/>
    </source>
</evidence>
<dbReference type="PANTHER" id="PTHR37850">
    <property type="entry name" value="STRU PROTEIN"/>
    <property type="match status" value="1"/>
</dbReference>
<dbReference type="InterPro" id="IPR048423">
    <property type="entry name" value="DRL_cat"/>
</dbReference>
<gene>
    <name evidence="4" type="ORF">HCN83_14475</name>
</gene>
<dbReference type="InterPro" id="IPR036291">
    <property type="entry name" value="NAD(P)-bd_dom_sf"/>
</dbReference>
<dbReference type="GO" id="GO:0050661">
    <property type="term" value="F:NADP binding"/>
    <property type="evidence" value="ECO:0007669"/>
    <property type="project" value="InterPro"/>
</dbReference>
<dbReference type="EMBL" id="JAATHJ010000030">
    <property type="protein sequence ID" value="NJP38770.1"/>
    <property type="molecule type" value="Genomic_DNA"/>
</dbReference>
<comment type="caution">
    <text evidence="4">The sequence shown here is derived from an EMBL/GenBank/DDBJ whole genome shotgun (WGS) entry which is preliminary data.</text>
</comment>
<sequence length="378" mass="40686">MTKIGISGTGFIATGLYKRLQQDEEFTVSSVLTRRKPEDVVQIETMLLTNDIGKFVASADIIVECSGDVHHGTEVIEEAHRMGLPVVTMNAELQVTTGSYFIKTGYITEAEGDQPGCLAALNENVKAMGFNPIVYGNIKGFLNNNPIKSDMLYWAEKQGFTLDKVVSFTDGTKVQIEQVLTANGLNATIAQSGLIGPKSSNVEEGALILAGHQTGEAPISDFIICPQGPPGVFIAASHEEVQKNALATYKMGEGPYYTIGTSFHLCFFEIVKTLRRVVKGEPPLLTNGSDPLISAAAIAKRKLEPGDFISEGCGSFEVRGEAVKTALQPDHIPIGLIKDAVVKRPVAAGKILNISDLELPHSRALSIWKSLQTASEVR</sequence>
<reference evidence="4 5" key="1">
    <citation type="submission" date="2020-03" db="EMBL/GenBank/DDBJ databases">
        <title>Assessment of the enzymatic potential of alkaline-tolerant lipase obtained from Bacillus luteus H11 (technogenic soil) for the bioremediation of saline soils contaminated with petroleum substances.</title>
        <authorList>
            <person name="Kalwasinska A."/>
        </authorList>
    </citation>
    <scope>NUCLEOTIDE SEQUENCE [LARGE SCALE GENOMIC DNA]</scope>
    <source>
        <strain evidence="4 5">H11</strain>
    </source>
</reference>
<dbReference type="InterPro" id="IPR005106">
    <property type="entry name" value="Asp/hSer_DH_NAD-bd"/>
</dbReference>
<protein>
    <submittedName>
        <fullName evidence="4">NAD(P)-dependent oxidoreductase</fullName>
    </submittedName>
</protein>
<organism evidence="4 5">
    <name type="scientific">Alkalicoccus luteus</name>
    <dbReference type="NCBI Taxonomy" id="1237094"/>
    <lineage>
        <taxon>Bacteria</taxon>
        <taxon>Bacillati</taxon>
        <taxon>Bacillota</taxon>
        <taxon>Bacilli</taxon>
        <taxon>Bacillales</taxon>
        <taxon>Bacillaceae</taxon>
        <taxon>Alkalicoccus</taxon>
    </lineage>
</organism>
<dbReference type="Proteomes" id="UP000752012">
    <property type="component" value="Unassembled WGS sequence"/>
</dbReference>
<dbReference type="SUPFAM" id="SSF51735">
    <property type="entry name" value="NAD(P)-binding Rossmann-fold domains"/>
    <property type="match status" value="1"/>
</dbReference>
<keyword evidence="5" id="KW-1185">Reference proteome</keyword>
<evidence type="ECO:0000259" key="1">
    <source>
        <dbReference type="Pfam" id="PF03447"/>
    </source>
</evidence>
<feature type="domain" description="Oxidoreductase DRL-like catalytic" evidence="3">
    <location>
        <begin position="112"/>
        <end position="270"/>
    </location>
</feature>
<dbReference type="Gene3D" id="3.40.50.720">
    <property type="entry name" value="NAD(P)-binding Rossmann-like Domain"/>
    <property type="match status" value="1"/>
</dbReference>
<dbReference type="AlphaFoldDB" id="A0A969TVU7"/>
<dbReference type="Pfam" id="PF08666">
    <property type="entry name" value="SAF"/>
    <property type="match status" value="1"/>
</dbReference>
<feature type="domain" description="SAF" evidence="2">
    <location>
        <begin position="297"/>
        <end position="358"/>
    </location>
</feature>
<name>A0A969TVU7_9BACI</name>
<dbReference type="Pfam" id="PF03447">
    <property type="entry name" value="NAD_binding_3"/>
    <property type="match status" value="1"/>
</dbReference>
<evidence type="ECO:0000259" key="3">
    <source>
        <dbReference type="Pfam" id="PF21135"/>
    </source>
</evidence>
<evidence type="ECO:0000259" key="2">
    <source>
        <dbReference type="Pfam" id="PF08666"/>
    </source>
</evidence>
<proteinExistence type="predicted"/>
<dbReference type="InterPro" id="IPR013974">
    <property type="entry name" value="SAF"/>
</dbReference>